<protein>
    <recommendedName>
        <fullName evidence="3">Fe2OG dioxygenase domain-containing protein</fullName>
    </recommendedName>
</protein>
<keyword evidence="1" id="KW-0408">Iron</keyword>
<evidence type="ECO:0000313" key="4">
    <source>
        <dbReference type="EMBL" id="TNY17060.1"/>
    </source>
</evidence>
<feature type="region of interest" description="Disordered" evidence="2">
    <location>
        <begin position="75"/>
        <end position="94"/>
    </location>
</feature>
<proteinExistence type="inferred from homology"/>
<organism evidence="4 5">
    <name type="scientific">Rhodotorula diobovata</name>
    <dbReference type="NCBI Taxonomy" id="5288"/>
    <lineage>
        <taxon>Eukaryota</taxon>
        <taxon>Fungi</taxon>
        <taxon>Dikarya</taxon>
        <taxon>Basidiomycota</taxon>
        <taxon>Pucciniomycotina</taxon>
        <taxon>Microbotryomycetes</taxon>
        <taxon>Sporidiobolales</taxon>
        <taxon>Sporidiobolaceae</taxon>
        <taxon>Rhodotorula</taxon>
    </lineage>
</organism>
<evidence type="ECO:0000256" key="2">
    <source>
        <dbReference type="SAM" id="MobiDB-lite"/>
    </source>
</evidence>
<dbReference type="InterPro" id="IPR026992">
    <property type="entry name" value="DIOX_N"/>
</dbReference>
<evidence type="ECO:0000256" key="1">
    <source>
        <dbReference type="RuleBase" id="RU003682"/>
    </source>
</evidence>
<dbReference type="PANTHER" id="PTHR47990">
    <property type="entry name" value="2-OXOGLUTARATE (2OG) AND FE(II)-DEPENDENT OXYGENASE SUPERFAMILY PROTEIN-RELATED"/>
    <property type="match status" value="1"/>
</dbReference>
<dbReference type="InterPro" id="IPR044861">
    <property type="entry name" value="IPNS-like_FE2OG_OXY"/>
</dbReference>
<dbReference type="SUPFAM" id="SSF51197">
    <property type="entry name" value="Clavaminate synthase-like"/>
    <property type="match status" value="1"/>
</dbReference>
<accession>A0A5C5FJZ7</accession>
<name>A0A5C5FJZ7_9BASI</name>
<feature type="domain" description="Fe2OG dioxygenase" evidence="3">
    <location>
        <begin position="173"/>
        <end position="291"/>
    </location>
</feature>
<dbReference type="EMBL" id="SOZI01000256">
    <property type="protein sequence ID" value="TNY17060.1"/>
    <property type="molecule type" value="Genomic_DNA"/>
</dbReference>
<gene>
    <name evidence="4" type="ORF">DMC30DRAFT_420155</name>
</gene>
<dbReference type="OrthoDB" id="288590at2759"/>
<keyword evidence="1" id="KW-0560">Oxidoreductase</keyword>
<sequence length="365" mass="40967">MPAVIEVKDVGVPQISLRDFESRREEIKQQLMDAASDVGFFTLVDHPIPLERVDAAFQLADRFFSLPDDVKMKTPMNGKNMGYEKNAQIRPSTGYPDPKESLQMGFQETRDQEVCWPKDEDCPKFREDALSFMKEVRDLSINVMQLFAEGVGLPKDTFTEGTVSPDDGGDKNDSMTTLRMLKYHACEGKDFGPAYFRAGAHADFDVLTLLFQREGQDGLEVCPGKDITTEFGKGDVWTPIKVERGAIVVNVGDQLKRWSDDRLQSTFHRVRCPRPGENQQARFSLGFFNQARREAVIQGPAKLYPKITGGEFLAQAMKRNYDAAMKKNQLETYEVKAETLEANKNYQVSGTGLERAKVPTAVAAA</sequence>
<reference evidence="4 5" key="1">
    <citation type="submission" date="2019-03" db="EMBL/GenBank/DDBJ databases">
        <title>Rhodosporidium diobovatum UCD-FST 08-225 genome sequencing, assembly, and annotation.</title>
        <authorList>
            <person name="Fakankun I.U."/>
            <person name="Fristensky B."/>
            <person name="Levin D.B."/>
        </authorList>
    </citation>
    <scope>NUCLEOTIDE SEQUENCE [LARGE SCALE GENOMIC DNA]</scope>
    <source>
        <strain evidence="4 5">UCD-FST 08-225</strain>
    </source>
</reference>
<keyword evidence="1" id="KW-0479">Metal-binding</keyword>
<comment type="caution">
    <text evidence="4">The sequence shown here is derived from an EMBL/GenBank/DDBJ whole genome shotgun (WGS) entry which is preliminary data.</text>
</comment>
<dbReference type="Pfam" id="PF03171">
    <property type="entry name" value="2OG-FeII_Oxy"/>
    <property type="match status" value="1"/>
</dbReference>
<evidence type="ECO:0000259" key="3">
    <source>
        <dbReference type="PROSITE" id="PS51471"/>
    </source>
</evidence>
<dbReference type="Proteomes" id="UP000311382">
    <property type="component" value="Unassembled WGS sequence"/>
</dbReference>
<evidence type="ECO:0000313" key="5">
    <source>
        <dbReference type="Proteomes" id="UP000311382"/>
    </source>
</evidence>
<dbReference type="InterPro" id="IPR005123">
    <property type="entry name" value="Oxoglu/Fe-dep_dioxygenase_dom"/>
</dbReference>
<dbReference type="AlphaFoldDB" id="A0A5C5FJZ7"/>
<dbReference type="Gene3D" id="2.60.120.330">
    <property type="entry name" value="B-lactam Antibiotic, Isopenicillin N Synthase, Chain"/>
    <property type="match status" value="1"/>
</dbReference>
<dbReference type="PROSITE" id="PS51471">
    <property type="entry name" value="FE2OG_OXY"/>
    <property type="match status" value="1"/>
</dbReference>
<dbReference type="STRING" id="5288.A0A5C5FJZ7"/>
<dbReference type="InterPro" id="IPR027443">
    <property type="entry name" value="IPNS-like_sf"/>
</dbReference>
<comment type="similarity">
    <text evidence="1">Belongs to the iron/ascorbate-dependent oxidoreductase family.</text>
</comment>
<dbReference type="GO" id="GO:0046872">
    <property type="term" value="F:metal ion binding"/>
    <property type="evidence" value="ECO:0007669"/>
    <property type="project" value="UniProtKB-KW"/>
</dbReference>
<dbReference type="GO" id="GO:0016491">
    <property type="term" value="F:oxidoreductase activity"/>
    <property type="evidence" value="ECO:0007669"/>
    <property type="project" value="UniProtKB-KW"/>
</dbReference>
<keyword evidence="5" id="KW-1185">Reference proteome</keyword>
<dbReference type="InterPro" id="IPR050231">
    <property type="entry name" value="Iron_ascorbate_oxido_reductase"/>
</dbReference>
<dbReference type="Pfam" id="PF14226">
    <property type="entry name" value="DIOX_N"/>
    <property type="match status" value="1"/>
</dbReference>